<protein>
    <submittedName>
        <fullName evidence="13">Clasp N terminal-domain-containing protein</fullName>
    </submittedName>
</protein>
<organism evidence="13 14">
    <name type="scientific">Armillaria novae-zelandiae</name>
    <dbReference type="NCBI Taxonomy" id="153914"/>
    <lineage>
        <taxon>Eukaryota</taxon>
        <taxon>Fungi</taxon>
        <taxon>Dikarya</taxon>
        <taxon>Basidiomycota</taxon>
        <taxon>Agaricomycotina</taxon>
        <taxon>Agaricomycetes</taxon>
        <taxon>Agaricomycetidae</taxon>
        <taxon>Agaricales</taxon>
        <taxon>Marasmiineae</taxon>
        <taxon>Physalacriaceae</taxon>
        <taxon>Armillaria</taxon>
    </lineage>
</organism>
<dbReference type="PANTHER" id="PTHR21567">
    <property type="entry name" value="CLASP"/>
    <property type="match status" value="1"/>
</dbReference>
<keyword evidence="4" id="KW-0132">Cell division</keyword>
<evidence type="ECO:0000256" key="9">
    <source>
        <dbReference type="PROSITE-ProRule" id="PRU00103"/>
    </source>
</evidence>
<keyword evidence="14" id="KW-1185">Reference proteome</keyword>
<evidence type="ECO:0000256" key="10">
    <source>
        <dbReference type="SAM" id="MobiDB-lite"/>
    </source>
</evidence>
<dbReference type="GO" id="GO:0005815">
    <property type="term" value="C:microtubule organizing center"/>
    <property type="evidence" value="ECO:0007669"/>
    <property type="project" value="TreeGrafter"/>
</dbReference>
<dbReference type="InterPro" id="IPR034085">
    <property type="entry name" value="TOG"/>
</dbReference>
<evidence type="ECO:0000256" key="6">
    <source>
        <dbReference type="ARBA" id="ARBA00022737"/>
    </source>
</evidence>
<dbReference type="InterPro" id="IPR021133">
    <property type="entry name" value="HEAT_type_2"/>
</dbReference>
<feature type="compositionally biased region" description="Pro residues" evidence="10">
    <location>
        <begin position="670"/>
        <end position="680"/>
    </location>
</feature>
<keyword evidence="7" id="KW-0131">Cell cycle</keyword>
<dbReference type="GO" id="GO:0031110">
    <property type="term" value="P:regulation of microtubule polymerization or depolymerization"/>
    <property type="evidence" value="ECO:0007669"/>
    <property type="project" value="UniProtKB-ARBA"/>
</dbReference>
<dbReference type="GO" id="GO:1990023">
    <property type="term" value="C:mitotic spindle midzone"/>
    <property type="evidence" value="ECO:0007669"/>
    <property type="project" value="TreeGrafter"/>
</dbReference>
<evidence type="ECO:0000256" key="2">
    <source>
        <dbReference type="ARBA" id="ARBA00009549"/>
    </source>
</evidence>
<dbReference type="InterPro" id="IPR016024">
    <property type="entry name" value="ARM-type_fold"/>
</dbReference>
<evidence type="ECO:0000256" key="7">
    <source>
        <dbReference type="ARBA" id="ARBA00022776"/>
    </source>
</evidence>
<gene>
    <name evidence="13" type="ORF">IW261DRAFT_737835</name>
</gene>
<feature type="chain" id="PRO_5041301138" evidence="11">
    <location>
        <begin position="23"/>
        <end position="778"/>
    </location>
</feature>
<evidence type="ECO:0000313" key="14">
    <source>
        <dbReference type="Proteomes" id="UP001175227"/>
    </source>
</evidence>
<feature type="compositionally biased region" description="Polar residues" evidence="10">
    <location>
        <begin position="265"/>
        <end position="275"/>
    </location>
</feature>
<evidence type="ECO:0000259" key="12">
    <source>
        <dbReference type="SMART" id="SM01349"/>
    </source>
</evidence>
<evidence type="ECO:0000313" key="13">
    <source>
        <dbReference type="EMBL" id="KAK0485646.1"/>
    </source>
</evidence>
<accession>A0AA39PL05</accession>
<feature type="compositionally biased region" description="Low complexity" evidence="10">
    <location>
        <begin position="278"/>
        <end position="293"/>
    </location>
</feature>
<dbReference type="Gene3D" id="1.25.10.10">
    <property type="entry name" value="Leucine-rich Repeat Variant"/>
    <property type="match status" value="1"/>
</dbReference>
<feature type="compositionally biased region" description="Low complexity" evidence="10">
    <location>
        <begin position="312"/>
        <end position="323"/>
    </location>
</feature>
<keyword evidence="5" id="KW-0493">Microtubule</keyword>
<feature type="compositionally biased region" description="Low complexity" evidence="10">
    <location>
        <begin position="332"/>
        <end position="341"/>
    </location>
</feature>
<feature type="compositionally biased region" description="Basic and acidic residues" evidence="10">
    <location>
        <begin position="606"/>
        <end position="620"/>
    </location>
</feature>
<evidence type="ECO:0000256" key="11">
    <source>
        <dbReference type="SAM" id="SignalP"/>
    </source>
</evidence>
<dbReference type="AlphaFoldDB" id="A0AA39PL05"/>
<dbReference type="GO" id="GO:0090307">
    <property type="term" value="P:mitotic spindle assembly"/>
    <property type="evidence" value="ECO:0007669"/>
    <property type="project" value="TreeGrafter"/>
</dbReference>
<feature type="signal peptide" evidence="11">
    <location>
        <begin position="1"/>
        <end position="22"/>
    </location>
</feature>
<keyword evidence="3" id="KW-0963">Cytoplasm</keyword>
<dbReference type="EMBL" id="JAUEPR010000004">
    <property type="protein sequence ID" value="KAK0485646.1"/>
    <property type="molecule type" value="Genomic_DNA"/>
</dbReference>
<dbReference type="Pfam" id="PF12348">
    <property type="entry name" value="CLASP_N"/>
    <property type="match status" value="1"/>
</dbReference>
<evidence type="ECO:0000256" key="5">
    <source>
        <dbReference type="ARBA" id="ARBA00022701"/>
    </source>
</evidence>
<dbReference type="GO" id="GO:0005876">
    <property type="term" value="C:spindle microtubule"/>
    <property type="evidence" value="ECO:0007669"/>
    <property type="project" value="TreeGrafter"/>
</dbReference>
<dbReference type="PANTHER" id="PTHR21567:SF60">
    <property type="entry name" value="CLASP N-TERMINAL DOMAIN-CONTAINING PROTEIN"/>
    <property type="match status" value="1"/>
</dbReference>
<sequence>MFSVTLAVIILHLVLEPIPSMARQVVSASDVKLRIESIVPRLTLIETEESWDTIATSIKTLSQICQDGGCDYPETLIPSLRSLSTPITGAIKSERTRLSGVAIDCITELATGLGTSFEPLLPIFFPTLLSVCARSNKVFVTRARACILLIIESTQLPSILPYFVHSVKDKSTSLRLVAAEGVLMCLNCLNPPDLEKEVRAREVENMIKATTRDANADVRKTGRKLFEAFKVLFPDRVDNFIAPLTPTIKKYLDIAPKKLPPPPSLQVSTSSNTKSHMSRSTSALPSSSAVVTLPSKASKSTASRPAPTFVHSASSSRASSRSRTAPNDKKSPTPSGPKKGGMPPPDTIPTRPAQLLRHAGPPLKSTSASLSSNDKRPTPPLRPGMAAFRPATNPKSAPAPAHPDGTVTRGPRREVGPSQHAPVPSNRVQRAPLPPPSKVRADESDNARSTRSVRSVQQSTTGQTARPASNGRPKIIIGQKPELPQLTIKPSYADNKVKVKPPVKPVAKSEASSSSKRPPVTQKKPEKVAVIAKPTWGSRPTKPSVPKHPPRSRSVPVRSRTTTPSSAIPEASSSNEAKDVVEEAAGDSAKDVEDKVQGDVEGAGDIAEHVQEDQGHDSEPHPTPSVPSDHDETPKEEEEVSDSSDKTVTAEEVTDTLNIISPQVVVAKPSPLPVDTPVTPPASQGESWPRPQKTPISALLSSIEQGFLLTPASPLSPPISYLNYGRGMNGATSLTTPFPLQPKMLFGISANSGSDKFVQPWPVDRQRLMVAEGENGGR</sequence>
<name>A0AA39PL05_9AGAR</name>
<feature type="compositionally biased region" description="Basic and acidic residues" evidence="10">
    <location>
        <begin position="588"/>
        <end position="598"/>
    </location>
</feature>
<evidence type="ECO:0000256" key="3">
    <source>
        <dbReference type="ARBA" id="ARBA00022490"/>
    </source>
</evidence>
<dbReference type="Proteomes" id="UP001175227">
    <property type="component" value="Unassembled WGS sequence"/>
</dbReference>
<dbReference type="InterPro" id="IPR011989">
    <property type="entry name" value="ARM-like"/>
</dbReference>
<feature type="domain" description="TOG" evidence="12">
    <location>
        <begin position="24"/>
        <end position="261"/>
    </location>
</feature>
<comment type="caution">
    <text evidence="13">The sequence shown here is derived from an EMBL/GenBank/DDBJ whole genome shotgun (WGS) entry which is preliminary data.</text>
</comment>
<feature type="compositionally biased region" description="Low complexity" evidence="10">
    <location>
        <begin position="449"/>
        <end position="461"/>
    </location>
</feature>
<dbReference type="InterPro" id="IPR024395">
    <property type="entry name" value="CLASP_N_dom"/>
</dbReference>
<evidence type="ECO:0000256" key="4">
    <source>
        <dbReference type="ARBA" id="ARBA00022618"/>
    </source>
</evidence>
<keyword evidence="7" id="KW-0498">Mitosis</keyword>
<dbReference type="GO" id="GO:0051301">
    <property type="term" value="P:cell division"/>
    <property type="evidence" value="ECO:0007669"/>
    <property type="project" value="UniProtKB-KW"/>
</dbReference>
<dbReference type="SMART" id="SM01349">
    <property type="entry name" value="TOG"/>
    <property type="match status" value="1"/>
</dbReference>
<proteinExistence type="inferred from homology"/>
<dbReference type="PROSITE" id="PS50077">
    <property type="entry name" value="HEAT_REPEAT"/>
    <property type="match status" value="1"/>
</dbReference>
<evidence type="ECO:0000256" key="1">
    <source>
        <dbReference type="ARBA" id="ARBA00004186"/>
    </source>
</evidence>
<dbReference type="GO" id="GO:0005881">
    <property type="term" value="C:cytoplasmic microtubule"/>
    <property type="evidence" value="ECO:0007669"/>
    <property type="project" value="TreeGrafter"/>
</dbReference>
<evidence type="ECO:0000256" key="8">
    <source>
        <dbReference type="ARBA" id="ARBA00023212"/>
    </source>
</evidence>
<comment type="subcellular location">
    <subcellularLocation>
        <location evidence="1">Cytoplasm</location>
        <location evidence="1">Cytoskeleton</location>
        <location evidence="1">Spindle</location>
    </subcellularLocation>
</comment>
<feature type="repeat" description="HEAT" evidence="9">
    <location>
        <begin position="159"/>
        <end position="197"/>
    </location>
</feature>
<keyword evidence="11" id="KW-0732">Signal</keyword>
<feature type="compositionally biased region" description="Low complexity" evidence="10">
    <location>
        <begin position="552"/>
        <end position="566"/>
    </location>
</feature>
<dbReference type="GO" id="GO:1902903">
    <property type="term" value="P:regulation of supramolecular fiber organization"/>
    <property type="evidence" value="ECO:0007669"/>
    <property type="project" value="UniProtKB-ARBA"/>
</dbReference>
<feature type="compositionally biased region" description="Basic and acidic residues" evidence="10">
    <location>
        <begin position="439"/>
        <end position="448"/>
    </location>
</feature>
<keyword evidence="8" id="KW-0206">Cytoskeleton</keyword>
<dbReference type="SUPFAM" id="SSF48371">
    <property type="entry name" value="ARM repeat"/>
    <property type="match status" value="1"/>
</dbReference>
<comment type="similarity">
    <text evidence="2">Belongs to the CLASP family.</text>
</comment>
<dbReference type="GO" id="GO:0008017">
    <property type="term" value="F:microtubule binding"/>
    <property type="evidence" value="ECO:0007669"/>
    <property type="project" value="TreeGrafter"/>
</dbReference>
<reference evidence="13" key="1">
    <citation type="submission" date="2023-06" db="EMBL/GenBank/DDBJ databases">
        <authorList>
            <consortium name="Lawrence Berkeley National Laboratory"/>
            <person name="Ahrendt S."/>
            <person name="Sahu N."/>
            <person name="Indic B."/>
            <person name="Wong-Bajracharya J."/>
            <person name="Merenyi Z."/>
            <person name="Ke H.-M."/>
            <person name="Monk M."/>
            <person name="Kocsube S."/>
            <person name="Drula E."/>
            <person name="Lipzen A."/>
            <person name="Balint B."/>
            <person name="Henrissat B."/>
            <person name="Andreopoulos B."/>
            <person name="Martin F.M."/>
            <person name="Harder C.B."/>
            <person name="Rigling D."/>
            <person name="Ford K.L."/>
            <person name="Foster G.D."/>
            <person name="Pangilinan J."/>
            <person name="Papanicolaou A."/>
            <person name="Barry K."/>
            <person name="LaButti K."/>
            <person name="Viragh M."/>
            <person name="Koriabine M."/>
            <person name="Yan M."/>
            <person name="Riley R."/>
            <person name="Champramary S."/>
            <person name="Plett K.L."/>
            <person name="Tsai I.J."/>
            <person name="Slot J."/>
            <person name="Sipos G."/>
            <person name="Plett J."/>
            <person name="Nagy L.G."/>
            <person name="Grigoriev I.V."/>
        </authorList>
    </citation>
    <scope>NUCLEOTIDE SEQUENCE</scope>
    <source>
        <strain evidence="13">ICMP 16352</strain>
    </source>
</reference>
<feature type="region of interest" description="Disordered" evidence="10">
    <location>
        <begin position="256"/>
        <end position="694"/>
    </location>
</feature>
<keyword evidence="6" id="KW-0677">Repeat</keyword>